<keyword evidence="6" id="KW-1185">Reference proteome</keyword>
<dbReference type="CDD" id="cd08191">
    <property type="entry name" value="Fe-ADH-like"/>
    <property type="match status" value="1"/>
</dbReference>
<feature type="domain" description="Alcohol dehydrogenase iron-type/glycerol dehydrogenase GldA" evidence="3">
    <location>
        <begin position="9"/>
        <end position="176"/>
    </location>
</feature>
<evidence type="ECO:0000256" key="2">
    <source>
        <dbReference type="ARBA" id="ARBA00023002"/>
    </source>
</evidence>
<sequence length="403" mass="41740">MSPGLLRAPRTVIFGPGQRATLGRQVATLGSTALVCTDRRLAGSAELRAMIDDLAGHGVTAAVWSETEAELPSENITACHDAMTGRGIDVVVGVGGGSCLDMAKAVALLLAHGGPLERYYGEYVVPGPVLPIVAVPTTAGTGSEATPVCVLTDARRELKTGISSPELIPTIAICDPELTVSCPTALTASAGADALSHLVESFTAVRRPASALGERRVFIGKNAISDHYARWGLQLIGTALPAAVEDPADLAARADTMLAANAGGFALGVAGTAAAHALQYPLGAITHTPHGVGVGVLLPYVMRFNAPERLAEFAEIGTLLGQTADSERELAIKGIEAVDAILAKIGIPKTLADLGLTEDRLDYVAEQGLVSKRLAENNPRPLDLGAMQQIVHAAHRGDRTQPF</sequence>
<evidence type="ECO:0000259" key="4">
    <source>
        <dbReference type="Pfam" id="PF25137"/>
    </source>
</evidence>
<dbReference type="EC" id="1.1.1.1" evidence="5"/>
<evidence type="ECO:0000313" key="5">
    <source>
        <dbReference type="EMBL" id="NYE73735.1"/>
    </source>
</evidence>
<evidence type="ECO:0000256" key="1">
    <source>
        <dbReference type="ARBA" id="ARBA00007358"/>
    </source>
</evidence>
<dbReference type="SUPFAM" id="SSF56796">
    <property type="entry name" value="Dehydroquinate synthase-like"/>
    <property type="match status" value="1"/>
</dbReference>
<reference evidence="5 6" key="1">
    <citation type="submission" date="2020-07" db="EMBL/GenBank/DDBJ databases">
        <title>Sequencing the genomes of 1000 actinobacteria strains.</title>
        <authorList>
            <person name="Klenk H.-P."/>
        </authorList>
    </citation>
    <scope>NUCLEOTIDE SEQUENCE [LARGE SCALE GENOMIC DNA]</scope>
    <source>
        <strain evidence="5 6">DSM 22083</strain>
    </source>
</reference>
<dbReference type="PANTHER" id="PTHR11496:SF102">
    <property type="entry name" value="ALCOHOL DEHYDROGENASE 4"/>
    <property type="match status" value="1"/>
</dbReference>
<comment type="caution">
    <text evidence="5">The sequence shown here is derived from an EMBL/GenBank/DDBJ whole genome shotgun (WGS) entry which is preliminary data.</text>
</comment>
<accession>A0A7Y9IBM2</accession>
<dbReference type="GO" id="GO:0046872">
    <property type="term" value="F:metal ion binding"/>
    <property type="evidence" value="ECO:0007669"/>
    <property type="project" value="InterPro"/>
</dbReference>
<dbReference type="PANTHER" id="PTHR11496">
    <property type="entry name" value="ALCOHOL DEHYDROGENASE"/>
    <property type="match status" value="1"/>
</dbReference>
<dbReference type="AlphaFoldDB" id="A0A7Y9IBM2"/>
<dbReference type="FunFam" id="3.40.50.1970:FF:000003">
    <property type="entry name" value="Alcohol dehydrogenase, iron-containing"/>
    <property type="match status" value="1"/>
</dbReference>
<evidence type="ECO:0000313" key="6">
    <source>
        <dbReference type="Proteomes" id="UP000569914"/>
    </source>
</evidence>
<organism evidence="5 6">
    <name type="scientific">Microlunatus parietis</name>
    <dbReference type="NCBI Taxonomy" id="682979"/>
    <lineage>
        <taxon>Bacteria</taxon>
        <taxon>Bacillati</taxon>
        <taxon>Actinomycetota</taxon>
        <taxon>Actinomycetes</taxon>
        <taxon>Propionibacteriales</taxon>
        <taxon>Propionibacteriaceae</taxon>
        <taxon>Microlunatus</taxon>
    </lineage>
</organism>
<feature type="domain" description="Fe-containing alcohol dehydrogenase-like C-terminal" evidence="4">
    <location>
        <begin position="187"/>
        <end position="394"/>
    </location>
</feature>
<dbReference type="Gene3D" id="1.20.1090.10">
    <property type="entry name" value="Dehydroquinate synthase-like - alpha domain"/>
    <property type="match status" value="1"/>
</dbReference>
<name>A0A7Y9IBM2_9ACTN</name>
<gene>
    <name evidence="5" type="ORF">BKA15_005064</name>
</gene>
<protein>
    <submittedName>
        <fullName evidence="5">Alcohol dehydrogenase</fullName>
        <ecNumber evidence="5">1.1.1.1</ecNumber>
    </submittedName>
</protein>
<proteinExistence type="inferred from homology"/>
<dbReference type="Pfam" id="PF25137">
    <property type="entry name" value="ADH_Fe_C"/>
    <property type="match status" value="1"/>
</dbReference>
<dbReference type="InterPro" id="IPR039697">
    <property type="entry name" value="Alcohol_dehydrogenase_Fe"/>
</dbReference>
<comment type="similarity">
    <text evidence="1">Belongs to the iron-containing alcohol dehydrogenase family.</text>
</comment>
<dbReference type="Pfam" id="PF00465">
    <property type="entry name" value="Fe-ADH"/>
    <property type="match status" value="1"/>
</dbReference>
<evidence type="ECO:0000259" key="3">
    <source>
        <dbReference type="Pfam" id="PF00465"/>
    </source>
</evidence>
<dbReference type="Proteomes" id="UP000569914">
    <property type="component" value="Unassembled WGS sequence"/>
</dbReference>
<dbReference type="Gene3D" id="3.40.50.1970">
    <property type="match status" value="1"/>
</dbReference>
<keyword evidence="2 5" id="KW-0560">Oxidoreductase</keyword>
<dbReference type="EMBL" id="JACCBU010000001">
    <property type="protein sequence ID" value="NYE73735.1"/>
    <property type="molecule type" value="Genomic_DNA"/>
</dbReference>
<dbReference type="InterPro" id="IPR056798">
    <property type="entry name" value="ADH_Fe_C"/>
</dbReference>
<dbReference type="InterPro" id="IPR001670">
    <property type="entry name" value="ADH_Fe/GldA"/>
</dbReference>
<dbReference type="GO" id="GO:0004022">
    <property type="term" value="F:alcohol dehydrogenase (NAD+) activity"/>
    <property type="evidence" value="ECO:0007669"/>
    <property type="project" value="UniProtKB-EC"/>
</dbReference>